<dbReference type="PANTHER" id="PTHR24116:SF0">
    <property type="entry name" value="KINASE D-INTERACTING SUBSTRATE OF 220 KDA"/>
    <property type="match status" value="1"/>
</dbReference>
<dbReference type="SUPFAM" id="SSF48403">
    <property type="entry name" value="Ankyrin repeat"/>
    <property type="match status" value="1"/>
</dbReference>
<dbReference type="GO" id="GO:0019887">
    <property type="term" value="F:protein kinase regulator activity"/>
    <property type="evidence" value="ECO:0007669"/>
    <property type="project" value="TreeGrafter"/>
</dbReference>
<dbReference type="PROSITE" id="PS50088">
    <property type="entry name" value="ANK_REPEAT"/>
    <property type="match status" value="1"/>
</dbReference>
<reference evidence="2" key="1">
    <citation type="submission" date="2023-07" db="EMBL/GenBank/DDBJ databases">
        <authorList>
            <consortium name="CYATHOMIX"/>
        </authorList>
    </citation>
    <scope>NUCLEOTIDE SEQUENCE</scope>
    <source>
        <strain evidence="2">N/A</strain>
    </source>
</reference>
<dbReference type="Gene3D" id="1.25.40.20">
    <property type="entry name" value="Ankyrin repeat-containing domain"/>
    <property type="match status" value="1"/>
</dbReference>
<evidence type="ECO:0000313" key="2">
    <source>
        <dbReference type="EMBL" id="CAJ0603373.1"/>
    </source>
</evidence>
<comment type="caution">
    <text evidence="2">The sequence shown here is derived from an EMBL/GenBank/DDBJ whole genome shotgun (WGS) entry which is preliminary data.</text>
</comment>
<dbReference type="PANTHER" id="PTHR24116">
    <property type="entry name" value="KINASE D-INTERACTING SUBSTRATE OF 220 KDA"/>
    <property type="match status" value="1"/>
</dbReference>
<dbReference type="InterPro" id="IPR036770">
    <property type="entry name" value="Ankyrin_rpt-contain_sf"/>
</dbReference>
<dbReference type="EMBL" id="CATQJL010000305">
    <property type="protein sequence ID" value="CAJ0603373.1"/>
    <property type="molecule type" value="Genomic_DNA"/>
</dbReference>
<name>A0AA36H3J2_CYLNA</name>
<dbReference type="SMART" id="SM00248">
    <property type="entry name" value="ANK"/>
    <property type="match status" value="1"/>
</dbReference>
<proteinExistence type="predicted"/>
<gene>
    <name evidence="2" type="ORF">CYNAS_LOCUS15356</name>
</gene>
<dbReference type="Proteomes" id="UP001176961">
    <property type="component" value="Unassembled WGS sequence"/>
</dbReference>
<dbReference type="PROSITE" id="PS50297">
    <property type="entry name" value="ANK_REP_REGION"/>
    <property type="match status" value="1"/>
</dbReference>
<keyword evidence="1" id="KW-0040">ANK repeat</keyword>
<keyword evidence="3" id="KW-1185">Reference proteome</keyword>
<feature type="repeat" description="ANK" evidence="1">
    <location>
        <begin position="26"/>
        <end position="58"/>
    </location>
</feature>
<evidence type="ECO:0000313" key="3">
    <source>
        <dbReference type="Proteomes" id="UP001176961"/>
    </source>
</evidence>
<dbReference type="AlphaFoldDB" id="A0AA36H3J2"/>
<organism evidence="2 3">
    <name type="scientific">Cylicocyclus nassatus</name>
    <name type="common">Nematode worm</name>
    <dbReference type="NCBI Taxonomy" id="53992"/>
    <lineage>
        <taxon>Eukaryota</taxon>
        <taxon>Metazoa</taxon>
        <taxon>Ecdysozoa</taxon>
        <taxon>Nematoda</taxon>
        <taxon>Chromadorea</taxon>
        <taxon>Rhabditida</taxon>
        <taxon>Rhabditina</taxon>
        <taxon>Rhabditomorpha</taxon>
        <taxon>Strongyloidea</taxon>
        <taxon>Strongylidae</taxon>
        <taxon>Cylicocyclus</taxon>
    </lineage>
</organism>
<evidence type="ECO:0000256" key="1">
    <source>
        <dbReference type="PROSITE-ProRule" id="PRU00023"/>
    </source>
</evidence>
<accession>A0AA36H3J2</accession>
<sequence length="131" mass="15119">MPRSMLVINSTVPLIWAARKGHGSRYGNWILLSAVRSGNANIVRLLLEKFADVNARVSENRTALHLVIDESFMDIEQKYQPQRARNRRLTPILLAIPSDSRLLYRPNRLGQTLTLSTMRTRSRFSRLYLVQ</sequence>
<dbReference type="InterPro" id="IPR002110">
    <property type="entry name" value="Ankyrin_rpt"/>
</dbReference>
<dbReference type="InterPro" id="IPR052771">
    <property type="entry name" value="Neurotrophin_sig_adaptor"/>
</dbReference>
<dbReference type="GO" id="GO:0030165">
    <property type="term" value="F:PDZ domain binding"/>
    <property type="evidence" value="ECO:0007669"/>
    <property type="project" value="TreeGrafter"/>
</dbReference>
<dbReference type="Pfam" id="PF13606">
    <property type="entry name" value="Ank_3"/>
    <property type="match status" value="1"/>
</dbReference>
<protein>
    <submittedName>
        <fullName evidence="2">Uncharacterized protein</fullName>
    </submittedName>
</protein>